<dbReference type="AlphaFoldDB" id="A0A813ZHC1"/>
<keyword evidence="3" id="KW-1185">Reference proteome</keyword>
<evidence type="ECO:0000313" key="4">
    <source>
        <dbReference type="Proteomes" id="UP000663877"/>
    </source>
</evidence>
<evidence type="ECO:0000313" key="3">
    <source>
        <dbReference type="Proteomes" id="UP000663832"/>
    </source>
</evidence>
<dbReference type="EMBL" id="CAJNOI010000036">
    <property type="protein sequence ID" value="CAF0899434.1"/>
    <property type="molecule type" value="Genomic_DNA"/>
</dbReference>
<evidence type="ECO:0000313" key="2">
    <source>
        <dbReference type="EMBL" id="CAF1176325.1"/>
    </source>
</evidence>
<dbReference type="OrthoDB" id="10018224at2759"/>
<evidence type="ECO:0000313" key="1">
    <source>
        <dbReference type="EMBL" id="CAF0899434.1"/>
    </source>
</evidence>
<gene>
    <name evidence="1" type="ORF">BJG266_LOCUS10389</name>
    <name evidence="2" type="ORF">QVE165_LOCUS24414</name>
</gene>
<dbReference type="Proteomes" id="UP000663832">
    <property type="component" value="Unassembled WGS sequence"/>
</dbReference>
<reference evidence="1" key="1">
    <citation type="submission" date="2021-02" db="EMBL/GenBank/DDBJ databases">
        <authorList>
            <person name="Nowell W R."/>
        </authorList>
    </citation>
    <scope>NUCLEOTIDE SEQUENCE</scope>
</reference>
<sequence>MIVRTEIIQASNRIDMMLRAWFCCRSIVIQTRNGHMNGVPFNAPFKFDIFLPSNMSTELLLSITNFMKLESTCRPNFVV</sequence>
<name>A0A813ZHC1_9BILA</name>
<dbReference type="EMBL" id="CAJNOM010000171">
    <property type="protein sequence ID" value="CAF1176325.1"/>
    <property type="molecule type" value="Genomic_DNA"/>
</dbReference>
<accession>A0A813ZHC1</accession>
<comment type="caution">
    <text evidence="1">The sequence shown here is derived from an EMBL/GenBank/DDBJ whole genome shotgun (WGS) entry which is preliminary data.</text>
</comment>
<dbReference type="Proteomes" id="UP000663877">
    <property type="component" value="Unassembled WGS sequence"/>
</dbReference>
<protein>
    <submittedName>
        <fullName evidence="1">Uncharacterized protein</fullName>
    </submittedName>
</protein>
<organism evidence="1 4">
    <name type="scientific">Adineta steineri</name>
    <dbReference type="NCBI Taxonomy" id="433720"/>
    <lineage>
        <taxon>Eukaryota</taxon>
        <taxon>Metazoa</taxon>
        <taxon>Spiralia</taxon>
        <taxon>Gnathifera</taxon>
        <taxon>Rotifera</taxon>
        <taxon>Eurotatoria</taxon>
        <taxon>Bdelloidea</taxon>
        <taxon>Adinetida</taxon>
        <taxon>Adinetidae</taxon>
        <taxon>Adineta</taxon>
    </lineage>
</organism>
<proteinExistence type="predicted"/>